<dbReference type="PROSITE" id="PS51257">
    <property type="entry name" value="PROKAR_LIPOPROTEIN"/>
    <property type="match status" value="1"/>
</dbReference>
<keyword evidence="2" id="KW-0732">Signal</keyword>
<evidence type="ECO:0000256" key="2">
    <source>
        <dbReference type="SAM" id="SignalP"/>
    </source>
</evidence>
<dbReference type="Proteomes" id="UP000757103">
    <property type="component" value="Unassembled WGS sequence"/>
</dbReference>
<evidence type="ECO:0000256" key="1">
    <source>
        <dbReference type="SAM" id="MobiDB-lite"/>
    </source>
</evidence>
<feature type="region of interest" description="Disordered" evidence="1">
    <location>
        <begin position="29"/>
        <end position="55"/>
    </location>
</feature>
<dbReference type="EMBL" id="DYUD01000027">
    <property type="protein sequence ID" value="HJG89819.1"/>
    <property type="molecule type" value="Genomic_DNA"/>
</dbReference>
<dbReference type="Pfam" id="PF18050">
    <property type="entry name" value="Cyclophil_like2"/>
    <property type="match status" value="1"/>
</dbReference>
<evidence type="ECO:0000313" key="4">
    <source>
        <dbReference type="EMBL" id="HJG89819.1"/>
    </source>
</evidence>
<evidence type="ECO:0000313" key="5">
    <source>
        <dbReference type="Proteomes" id="UP000757103"/>
    </source>
</evidence>
<accession>A0A921MSL8</accession>
<feature type="signal peptide" evidence="2">
    <location>
        <begin position="1"/>
        <end position="23"/>
    </location>
</feature>
<comment type="caution">
    <text evidence="4">The sequence shown here is derived from an EMBL/GenBank/DDBJ whole genome shotgun (WGS) entry which is preliminary data.</text>
</comment>
<proteinExistence type="predicted"/>
<protein>
    <recommendedName>
        <fullName evidence="3">Cyclophilin-like domain-containing protein</fullName>
    </recommendedName>
</protein>
<reference evidence="4" key="1">
    <citation type="journal article" date="2021" name="PeerJ">
        <title>Extensive microbial diversity within the chicken gut microbiome revealed by metagenomics and culture.</title>
        <authorList>
            <person name="Gilroy R."/>
            <person name="Ravi A."/>
            <person name="Getino M."/>
            <person name="Pursley I."/>
            <person name="Horton D.L."/>
            <person name="Alikhan N.F."/>
            <person name="Baker D."/>
            <person name="Gharbi K."/>
            <person name="Hall N."/>
            <person name="Watson M."/>
            <person name="Adriaenssens E.M."/>
            <person name="Foster-Nyarko E."/>
            <person name="Jarju S."/>
            <person name="Secka A."/>
            <person name="Antonio M."/>
            <person name="Oren A."/>
            <person name="Chaudhuri R.R."/>
            <person name="La Ragione R."/>
            <person name="Hildebrand F."/>
            <person name="Pallen M.J."/>
        </authorList>
    </citation>
    <scope>NUCLEOTIDE SEQUENCE</scope>
    <source>
        <strain evidence="4">CHK121-7720</strain>
    </source>
</reference>
<sequence>MMKPLIATALAILFAMSSGWAFTACDRNDEPTSVSSNSGNTPDDNDNDNDNPKTPDAMTLNMTIGNSTFTITLADNTTAQAFADLLPLRLNMSELNGNEKYIYLAQSLPSQPTSPGTIQTGDLMLYGSTCIVLFYESFSTSYRYTRIGRVDNPAGLAAAVGSGSVTVSFER</sequence>
<dbReference type="AlphaFoldDB" id="A0A921MSL8"/>
<name>A0A921MSL8_9BACT</name>
<dbReference type="RefSeq" id="WP_273306877.1">
    <property type="nucleotide sequence ID" value="NZ_CALUJX010000011.1"/>
</dbReference>
<dbReference type="InterPro" id="IPR041183">
    <property type="entry name" value="Cyclophilin-like"/>
</dbReference>
<dbReference type="InterPro" id="IPR029000">
    <property type="entry name" value="Cyclophilin-like_dom_sf"/>
</dbReference>
<organism evidence="4 5">
    <name type="scientific">Barnesiella viscericola</name>
    <dbReference type="NCBI Taxonomy" id="397865"/>
    <lineage>
        <taxon>Bacteria</taxon>
        <taxon>Pseudomonadati</taxon>
        <taxon>Bacteroidota</taxon>
        <taxon>Bacteroidia</taxon>
        <taxon>Bacteroidales</taxon>
        <taxon>Barnesiellaceae</taxon>
        <taxon>Barnesiella</taxon>
    </lineage>
</organism>
<evidence type="ECO:0000259" key="3">
    <source>
        <dbReference type="Pfam" id="PF18050"/>
    </source>
</evidence>
<gene>
    <name evidence="4" type="ORF">K8U91_10180</name>
</gene>
<dbReference type="Gene3D" id="2.40.100.20">
    <property type="match status" value="1"/>
</dbReference>
<feature type="chain" id="PRO_5037288515" description="Cyclophilin-like domain-containing protein" evidence="2">
    <location>
        <begin position="24"/>
        <end position="171"/>
    </location>
</feature>
<feature type="domain" description="Cyclophilin-like" evidence="3">
    <location>
        <begin position="62"/>
        <end position="170"/>
    </location>
</feature>
<reference evidence="4" key="2">
    <citation type="submission" date="2021-09" db="EMBL/GenBank/DDBJ databases">
        <authorList>
            <person name="Gilroy R."/>
        </authorList>
    </citation>
    <scope>NUCLEOTIDE SEQUENCE</scope>
    <source>
        <strain evidence="4">CHK121-7720</strain>
    </source>
</reference>
<dbReference type="SUPFAM" id="SSF50891">
    <property type="entry name" value="Cyclophilin-like"/>
    <property type="match status" value="1"/>
</dbReference>